<dbReference type="PANTHER" id="PTHR12815:SF18">
    <property type="entry name" value="SORTING AND ASSEMBLY MACHINERY COMPONENT 50 HOMOLOG"/>
    <property type="match status" value="1"/>
</dbReference>
<dbReference type="PROSITE" id="PS51779">
    <property type="entry name" value="POTRA"/>
    <property type="match status" value="1"/>
</dbReference>
<dbReference type="Gene3D" id="3.10.20.310">
    <property type="entry name" value="membrane protein fhac"/>
    <property type="match status" value="1"/>
</dbReference>
<dbReference type="Proteomes" id="UP001348817">
    <property type="component" value="Chromosome"/>
</dbReference>
<dbReference type="AlphaFoldDB" id="A0AAU9CRC5"/>
<evidence type="ECO:0000256" key="1">
    <source>
        <dbReference type="ARBA" id="ARBA00004370"/>
    </source>
</evidence>
<keyword evidence="3" id="KW-0812">Transmembrane</keyword>
<sequence length="472" mass="54102">MAKLAYSLTLILLLPCVALFGQSAPDKAIDSLEVSNVFILGNRKTKSEIILRELTLGKGQKVSVRKLKETLESDRQKVMNTRLFNSVKVDATDAGRGLIDIIVRLKERWYIFPSPIFRLADRNFNDWVENHNASFQRVDYGLDFRHYNFRGRNEKLKIKGQLGYTHKLELGYKIPYLSLSKDIGLNINYKYGNNNNIAVDTKDNKRIFHTGESRDLSQYHNVNIGITKRKGFYTNHEFFAGYHYNIVSDTILKLNPNFFLNGKRNISYLFAGYHLSINKKDAHAYPLNGYAMDLYAEHRGFGITGDVRQSILDFRASKYYSLGGPFYASHAVKAYVSFQEKQPYPLMKGIGFDPFTIRGYELYVIQGQYIGLIKNDLKAKIWGANVNLGKVMPIDQFRDFHFTFYGKLFADAGYVQGPNNQEDKGNDMVNKAQYSVGAGLDFVSWYDTVLSLEYAYTATGILKWALRFNARI</sequence>
<organism evidence="7 8">
    <name type="scientific">Fulvitalea axinellae</name>
    <dbReference type="NCBI Taxonomy" id="1182444"/>
    <lineage>
        <taxon>Bacteria</taxon>
        <taxon>Pseudomonadati</taxon>
        <taxon>Bacteroidota</taxon>
        <taxon>Cytophagia</taxon>
        <taxon>Cytophagales</taxon>
        <taxon>Persicobacteraceae</taxon>
        <taxon>Fulvitalea</taxon>
    </lineage>
</organism>
<comment type="subcellular location">
    <subcellularLocation>
        <location evidence="1">Membrane</location>
    </subcellularLocation>
</comment>
<keyword evidence="8" id="KW-1185">Reference proteome</keyword>
<evidence type="ECO:0000256" key="5">
    <source>
        <dbReference type="SAM" id="SignalP"/>
    </source>
</evidence>
<keyword evidence="5" id="KW-0732">Signal</keyword>
<gene>
    <name evidence="7" type="ORF">FUAX_30850</name>
</gene>
<protein>
    <recommendedName>
        <fullName evidence="6">POTRA domain-containing protein</fullName>
    </recommendedName>
</protein>
<evidence type="ECO:0000256" key="4">
    <source>
        <dbReference type="ARBA" id="ARBA00023136"/>
    </source>
</evidence>
<dbReference type="InterPro" id="IPR039910">
    <property type="entry name" value="D15-like"/>
</dbReference>
<dbReference type="PANTHER" id="PTHR12815">
    <property type="entry name" value="SORTING AND ASSEMBLY MACHINERY SAMM50 PROTEIN FAMILY MEMBER"/>
    <property type="match status" value="1"/>
</dbReference>
<dbReference type="RefSeq" id="WP_338392195.1">
    <property type="nucleotide sequence ID" value="NZ_AP025314.1"/>
</dbReference>
<evidence type="ECO:0000256" key="2">
    <source>
        <dbReference type="ARBA" id="ARBA00022452"/>
    </source>
</evidence>
<feature type="domain" description="POTRA" evidence="6">
    <location>
        <begin position="32"/>
        <end position="108"/>
    </location>
</feature>
<dbReference type="Gene3D" id="2.40.160.50">
    <property type="entry name" value="membrane protein fhac: a member of the omp85/tpsb transporter family"/>
    <property type="match status" value="1"/>
</dbReference>
<evidence type="ECO:0000259" key="6">
    <source>
        <dbReference type="PROSITE" id="PS51779"/>
    </source>
</evidence>
<reference evidence="7 8" key="1">
    <citation type="submission" date="2021-12" db="EMBL/GenBank/DDBJ databases">
        <title>Genome sequencing of bacteria with rrn-lacking chromosome and rrn-plasmid.</title>
        <authorList>
            <person name="Anda M."/>
            <person name="Iwasaki W."/>
        </authorList>
    </citation>
    <scope>NUCLEOTIDE SEQUENCE [LARGE SCALE GENOMIC DNA]</scope>
    <source>
        <strain evidence="7 8">DSM 100852</strain>
    </source>
</reference>
<dbReference type="Pfam" id="PF07244">
    <property type="entry name" value="POTRA"/>
    <property type="match status" value="1"/>
</dbReference>
<feature type="signal peptide" evidence="5">
    <location>
        <begin position="1"/>
        <end position="28"/>
    </location>
</feature>
<proteinExistence type="predicted"/>
<evidence type="ECO:0000256" key="3">
    <source>
        <dbReference type="ARBA" id="ARBA00022692"/>
    </source>
</evidence>
<evidence type="ECO:0000313" key="8">
    <source>
        <dbReference type="Proteomes" id="UP001348817"/>
    </source>
</evidence>
<keyword evidence="2" id="KW-1134">Transmembrane beta strand</keyword>
<dbReference type="GO" id="GO:0019867">
    <property type="term" value="C:outer membrane"/>
    <property type="evidence" value="ECO:0007669"/>
    <property type="project" value="InterPro"/>
</dbReference>
<accession>A0AAU9CRC5</accession>
<dbReference type="InterPro" id="IPR034746">
    <property type="entry name" value="POTRA"/>
</dbReference>
<keyword evidence="4" id="KW-0472">Membrane</keyword>
<dbReference type="InterPro" id="IPR010827">
    <property type="entry name" value="BamA/TamA_POTRA"/>
</dbReference>
<feature type="chain" id="PRO_5043616896" description="POTRA domain-containing protein" evidence="5">
    <location>
        <begin position="29"/>
        <end position="472"/>
    </location>
</feature>
<name>A0AAU9CRC5_9BACT</name>
<dbReference type="KEGG" id="fax:FUAX_30850"/>
<dbReference type="EMBL" id="AP025314">
    <property type="protein sequence ID" value="BDD10653.1"/>
    <property type="molecule type" value="Genomic_DNA"/>
</dbReference>
<evidence type="ECO:0000313" key="7">
    <source>
        <dbReference type="EMBL" id="BDD10653.1"/>
    </source>
</evidence>